<dbReference type="InterPro" id="IPR001796">
    <property type="entry name" value="DHFR_dom"/>
</dbReference>
<sequence>MSARPELILIAAVARNGVIGRENTLPWRLKADLAHFKAATTGHPILMGRKTWESLGRPLPGRRNMVLTRRSGWQATGAEVHASPAAALAAAAGAEKVFVIGGAELYRQLIDQADTVMLTEVWADVDGDAYFPAFDRVQFEELARESRQADADNEFDFDFVTYRRLRSPQQ</sequence>
<accession>A0A2T4IGE5</accession>
<reference evidence="11 12" key="2">
    <citation type="submission" date="2018-04" db="EMBL/GenBank/DDBJ databases">
        <title>Thauera lacus sp. nov., isolated from an saline lake in Inner Mongolia, China.</title>
        <authorList>
            <person name="Liang Q.-Y."/>
        </authorList>
    </citation>
    <scope>NUCLEOTIDE SEQUENCE [LARGE SCALE GENOMIC DNA]</scope>
    <source>
        <strain evidence="11 12">D20</strain>
    </source>
</reference>
<evidence type="ECO:0000256" key="2">
    <source>
        <dbReference type="ARBA" id="ARBA00009539"/>
    </source>
</evidence>
<dbReference type="PANTHER" id="PTHR48069:SF3">
    <property type="entry name" value="DIHYDROFOLATE REDUCTASE"/>
    <property type="match status" value="1"/>
</dbReference>
<dbReference type="RefSeq" id="WP_107493249.1">
    <property type="nucleotide sequence ID" value="NZ_PZKC01000005.1"/>
</dbReference>
<gene>
    <name evidence="11" type="ORF">C8261_08560</name>
</gene>
<keyword evidence="11" id="KW-0418">Kinase</keyword>
<dbReference type="InterPro" id="IPR012259">
    <property type="entry name" value="DHFR"/>
</dbReference>
<dbReference type="SUPFAM" id="SSF53597">
    <property type="entry name" value="Dihydrofolate reductase-like"/>
    <property type="match status" value="1"/>
</dbReference>
<dbReference type="GO" id="GO:0005829">
    <property type="term" value="C:cytosol"/>
    <property type="evidence" value="ECO:0007669"/>
    <property type="project" value="TreeGrafter"/>
</dbReference>
<dbReference type="CDD" id="cd00209">
    <property type="entry name" value="DHFR"/>
    <property type="match status" value="1"/>
</dbReference>
<dbReference type="FunFam" id="3.40.430.10:FF:000001">
    <property type="entry name" value="Dihydrofolate reductase"/>
    <property type="match status" value="1"/>
</dbReference>
<keyword evidence="11" id="KW-0808">Transferase</keyword>
<dbReference type="GO" id="GO:0016301">
    <property type="term" value="F:kinase activity"/>
    <property type="evidence" value="ECO:0007669"/>
    <property type="project" value="UniProtKB-KW"/>
</dbReference>
<dbReference type="InterPro" id="IPR024072">
    <property type="entry name" value="DHFR-like_dom_sf"/>
</dbReference>
<keyword evidence="5 8" id="KW-0521">NADP</keyword>
<feature type="domain" description="DHFR" evidence="10">
    <location>
        <begin position="6"/>
        <end position="164"/>
    </location>
</feature>
<evidence type="ECO:0000313" key="11">
    <source>
        <dbReference type="EMBL" id="PTD96848.1"/>
    </source>
</evidence>
<evidence type="ECO:0000256" key="1">
    <source>
        <dbReference type="ARBA" id="ARBA00004903"/>
    </source>
</evidence>
<keyword evidence="4 8" id="KW-0554">One-carbon metabolism</keyword>
<reference evidence="11 12" key="1">
    <citation type="submission" date="2018-03" db="EMBL/GenBank/DDBJ databases">
        <authorList>
            <person name="Keele B.F."/>
        </authorList>
    </citation>
    <scope>NUCLEOTIDE SEQUENCE [LARGE SCALE GENOMIC DNA]</scope>
    <source>
        <strain evidence="11 12">D20</strain>
    </source>
</reference>
<dbReference type="GO" id="GO:0004146">
    <property type="term" value="F:dihydrofolate reductase activity"/>
    <property type="evidence" value="ECO:0007669"/>
    <property type="project" value="UniProtKB-EC"/>
</dbReference>
<dbReference type="OrthoDB" id="9804315at2"/>
<dbReference type="GO" id="GO:0006730">
    <property type="term" value="P:one-carbon metabolic process"/>
    <property type="evidence" value="ECO:0007669"/>
    <property type="project" value="UniProtKB-KW"/>
</dbReference>
<dbReference type="InterPro" id="IPR017925">
    <property type="entry name" value="DHFR_CS"/>
</dbReference>
<dbReference type="GO" id="GO:0046655">
    <property type="term" value="P:folic acid metabolic process"/>
    <property type="evidence" value="ECO:0007669"/>
    <property type="project" value="TreeGrafter"/>
</dbReference>
<proteinExistence type="inferred from homology"/>
<evidence type="ECO:0000256" key="9">
    <source>
        <dbReference type="RuleBase" id="RU004474"/>
    </source>
</evidence>
<dbReference type="Proteomes" id="UP000241193">
    <property type="component" value="Unassembled WGS sequence"/>
</dbReference>
<evidence type="ECO:0000256" key="6">
    <source>
        <dbReference type="ARBA" id="ARBA00023002"/>
    </source>
</evidence>
<dbReference type="GO" id="GO:0046452">
    <property type="term" value="P:dihydrofolate metabolic process"/>
    <property type="evidence" value="ECO:0007669"/>
    <property type="project" value="TreeGrafter"/>
</dbReference>
<dbReference type="PRINTS" id="PR00070">
    <property type="entry name" value="DHFR"/>
</dbReference>
<protein>
    <recommendedName>
        <fullName evidence="3 8">Dihydrofolate reductase</fullName>
        <ecNumber evidence="3 8">1.5.1.3</ecNumber>
    </recommendedName>
</protein>
<name>A0A2T4IGE5_9RHOO</name>
<comment type="caution">
    <text evidence="11">The sequence shown here is derived from an EMBL/GenBank/DDBJ whole genome shotgun (WGS) entry which is preliminary data.</text>
</comment>
<dbReference type="Pfam" id="PF00186">
    <property type="entry name" value="DHFR_1"/>
    <property type="match status" value="1"/>
</dbReference>
<evidence type="ECO:0000256" key="4">
    <source>
        <dbReference type="ARBA" id="ARBA00022563"/>
    </source>
</evidence>
<dbReference type="EC" id="1.5.1.3" evidence="3 8"/>
<dbReference type="PROSITE" id="PS51330">
    <property type="entry name" value="DHFR_2"/>
    <property type="match status" value="1"/>
</dbReference>
<evidence type="ECO:0000256" key="3">
    <source>
        <dbReference type="ARBA" id="ARBA00012856"/>
    </source>
</evidence>
<dbReference type="UniPathway" id="UPA00077">
    <property type="reaction ID" value="UER00158"/>
</dbReference>
<comment type="catalytic activity">
    <reaction evidence="8">
        <text>(6S)-5,6,7,8-tetrahydrofolate + NADP(+) = 7,8-dihydrofolate + NADPH + H(+)</text>
        <dbReference type="Rhea" id="RHEA:15009"/>
        <dbReference type="ChEBI" id="CHEBI:15378"/>
        <dbReference type="ChEBI" id="CHEBI:57451"/>
        <dbReference type="ChEBI" id="CHEBI:57453"/>
        <dbReference type="ChEBI" id="CHEBI:57783"/>
        <dbReference type="ChEBI" id="CHEBI:58349"/>
        <dbReference type="EC" id="1.5.1.3"/>
    </reaction>
</comment>
<dbReference type="Gene3D" id="3.40.430.10">
    <property type="entry name" value="Dihydrofolate Reductase, subunit A"/>
    <property type="match status" value="1"/>
</dbReference>
<evidence type="ECO:0000256" key="7">
    <source>
        <dbReference type="ARBA" id="ARBA00025067"/>
    </source>
</evidence>
<evidence type="ECO:0000256" key="8">
    <source>
        <dbReference type="PIRNR" id="PIRNR000194"/>
    </source>
</evidence>
<organism evidence="11 12">
    <name type="scientific">Pseudothauera lacus</name>
    <dbReference type="NCBI Taxonomy" id="2136175"/>
    <lineage>
        <taxon>Bacteria</taxon>
        <taxon>Pseudomonadati</taxon>
        <taxon>Pseudomonadota</taxon>
        <taxon>Betaproteobacteria</taxon>
        <taxon>Rhodocyclales</taxon>
        <taxon>Zoogloeaceae</taxon>
        <taxon>Pseudothauera</taxon>
    </lineage>
</organism>
<keyword evidence="12" id="KW-1185">Reference proteome</keyword>
<evidence type="ECO:0000313" key="12">
    <source>
        <dbReference type="Proteomes" id="UP000241193"/>
    </source>
</evidence>
<comment type="similarity">
    <text evidence="2 8 9">Belongs to the dihydrofolate reductase family.</text>
</comment>
<comment type="function">
    <text evidence="7 8">Key enzyme in folate metabolism. Catalyzes an essential reaction for de novo glycine and purine synthesis, and for DNA precursor synthesis.</text>
</comment>
<dbReference type="GO" id="GO:0046654">
    <property type="term" value="P:tetrahydrofolate biosynthetic process"/>
    <property type="evidence" value="ECO:0007669"/>
    <property type="project" value="UniProtKB-UniPathway"/>
</dbReference>
<evidence type="ECO:0000256" key="5">
    <source>
        <dbReference type="ARBA" id="ARBA00022857"/>
    </source>
</evidence>
<comment type="pathway">
    <text evidence="1 8">Cofactor biosynthesis; tetrahydrofolate biosynthesis; 5,6,7,8-tetrahydrofolate from 7,8-dihydrofolate: step 1/1.</text>
</comment>
<evidence type="ECO:0000259" key="10">
    <source>
        <dbReference type="PROSITE" id="PS51330"/>
    </source>
</evidence>
<dbReference type="PANTHER" id="PTHR48069">
    <property type="entry name" value="DIHYDROFOLATE REDUCTASE"/>
    <property type="match status" value="1"/>
</dbReference>
<dbReference type="GO" id="GO:0070401">
    <property type="term" value="F:NADP+ binding"/>
    <property type="evidence" value="ECO:0007669"/>
    <property type="project" value="UniProtKB-ARBA"/>
</dbReference>
<dbReference type="AlphaFoldDB" id="A0A2T4IGE5"/>
<dbReference type="PIRSF" id="PIRSF000194">
    <property type="entry name" value="DHFR"/>
    <property type="match status" value="1"/>
</dbReference>
<keyword evidence="6 8" id="KW-0560">Oxidoreductase</keyword>
<dbReference type="PROSITE" id="PS00075">
    <property type="entry name" value="DHFR_1"/>
    <property type="match status" value="1"/>
</dbReference>
<dbReference type="EMBL" id="PZKC01000005">
    <property type="protein sequence ID" value="PTD96848.1"/>
    <property type="molecule type" value="Genomic_DNA"/>
</dbReference>